<feature type="compositionally biased region" description="Basic and acidic residues" evidence="1">
    <location>
        <begin position="149"/>
        <end position="184"/>
    </location>
</feature>
<dbReference type="AlphaFoldDB" id="A0A139IHY0"/>
<feature type="region of interest" description="Disordered" evidence="1">
    <location>
        <begin position="650"/>
        <end position="703"/>
    </location>
</feature>
<keyword evidence="2" id="KW-0472">Membrane</keyword>
<gene>
    <name evidence="3" type="ORF">AC579_2772</name>
</gene>
<feature type="compositionally biased region" description="Polar residues" evidence="1">
    <location>
        <begin position="651"/>
        <end position="660"/>
    </location>
</feature>
<keyword evidence="2" id="KW-0812">Transmembrane</keyword>
<feature type="transmembrane region" description="Helical" evidence="2">
    <location>
        <begin position="18"/>
        <end position="39"/>
    </location>
</feature>
<keyword evidence="4" id="KW-1185">Reference proteome</keyword>
<evidence type="ECO:0000256" key="1">
    <source>
        <dbReference type="SAM" id="MobiDB-lite"/>
    </source>
</evidence>
<evidence type="ECO:0000313" key="4">
    <source>
        <dbReference type="Proteomes" id="UP000073492"/>
    </source>
</evidence>
<reference evidence="3 4" key="1">
    <citation type="submission" date="2015-07" db="EMBL/GenBank/DDBJ databases">
        <title>Comparative genomics of the Sigatoka disease complex on banana suggests a link between parallel evolutionary changes in Pseudocercospora fijiensis and Pseudocercospora eumusae and increased virulence on the banana host.</title>
        <authorList>
            <person name="Chang T.-C."/>
            <person name="Salvucci A."/>
            <person name="Crous P.W."/>
            <person name="Stergiopoulos I."/>
        </authorList>
    </citation>
    <scope>NUCLEOTIDE SEQUENCE [LARGE SCALE GENOMIC DNA]</scope>
    <source>
        <strain evidence="3 4">CBS 116634</strain>
    </source>
</reference>
<feature type="transmembrane region" description="Helical" evidence="2">
    <location>
        <begin position="46"/>
        <end position="70"/>
    </location>
</feature>
<evidence type="ECO:0000313" key="3">
    <source>
        <dbReference type="EMBL" id="KXT14373.1"/>
    </source>
</evidence>
<dbReference type="Proteomes" id="UP000073492">
    <property type="component" value="Unassembled WGS sequence"/>
</dbReference>
<name>A0A139IHY0_9PEZI</name>
<dbReference type="EMBL" id="LFZO01000084">
    <property type="protein sequence ID" value="KXT14370.1"/>
    <property type="molecule type" value="Genomic_DNA"/>
</dbReference>
<accession>A0A139IHY0</accession>
<evidence type="ECO:0000256" key="2">
    <source>
        <dbReference type="SAM" id="Phobius"/>
    </source>
</evidence>
<comment type="caution">
    <text evidence="3">The sequence shown here is derived from an EMBL/GenBank/DDBJ whole genome shotgun (WGS) entry which is preliminary data.</text>
</comment>
<proteinExistence type="predicted"/>
<keyword evidence="2" id="KW-1133">Transmembrane helix</keyword>
<protein>
    <submittedName>
        <fullName evidence="3">Uncharacterized protein</fullName>
    </submittedName>
</protein>
<feature type="compositionally biased region" description="Acidic residues" evidence="1">
    <location>
        <begin position="110"/>
        <end position="120"/>
    </location>
</feature>
<feature type="region of interest" description="Disordered" evidence="1">
    <location>
        <begin position="107"/>
        <end position="186"/>
    </location>
</feature>
<organism evidence="3 4">
    <name type="scientific">Pseudocercospora musae</name>
    <dbReference type="NCBI Taxonomy" id="113226"/>
    <lineage>
        <taxon>Eukaryota</taxon>
        <taxon>Fungi</taxon>
        <taxon>Dikarya</taxon>
        <taxon>Ascomycota</taxon>
        <taxon>Pezizomycotina</taxon>
        <taxon>Dothideomycetes</taxon>
        <taxon>Dothideomycetidae</taxon>
        <taxon>Mycosphaerellales</taxon>
        <taxon>Mycosphaerellaceae</taxon>
        <taxon>Pseudocercospora</taxon>
    </lineage>
</organism>
<sequence>MDASAFDDDDTAHVDASAVLQCMGADLSLPLAGAVAIVVHIVRLAILVLALFACVVLYCFTLTWLVHLWLQTSLLTFAATLLRSCVGHEAAVKGADLHAQRRVPLPSEQWLEEPEPEPEPEPLRNPAEAGRSHVKNPAKLGMVEEADTEPDHHSRTHDTSVEHVLDASESSATRHEPKPLHRQEPLSSIDLAQKPHATTLNISSNATLPSELGHKFLASNQETAVTNENAVSQKILPAPRPALTDQEEKAVIQTYFIEGMKAGTPNRALPPSVEVPRPRTTYDATISRSNPFNVTAEQLAEASSFMSTASRDYESKRSTVRHGPRSATPRVSNTQRLRSHRPAAQPQKPAPASVSSVSTAPDFIPPHVRKSMQAKALRAASEDLLEGTSGDRPVTVRQTFEKPEGDIHAAVGASSVPGEAAKMVTDEHDENQGGCDEKLKAELICEIKASTVNGLADTYNTDQETTTVFDQPFAEPEHEAVFSRKQPSHAERLNFYDSTPELVQPANRAMTATALQAFQTTSSRAVDDRIDSARSIIEGLEANQTSPTLPKTFFKRPIRGVAQADAKMAAEKEPSGIAHTPQHLPVERSADAASTPEFTLDTIDLDLGAGTLKDSLSAESSSAALLRLNIEAPYALVPSYPAALGAESISHEQTPSTTPIWHSVDASDTVESPGVPAQQDSTMRPTTSSGIGSTTPLRPPGLDNARLENLDAFDGLLSNSLVSPPTKGKLSARSTLAKSAELADLEEFSRTFRVPFEGRGGCEDTAMAAETELELIKEEGDQASLSTGGPVQDIEDDVPSTIATNGSIGILDGSKRQAKEQRRLARDNLKEAWLEREEARTKVLGTWSLDGMQQLEAATRSYHEARDALIIIMPSGNLNEEDCKCFPAFSTSALTAPKVRPSGMKVIKSRREAKQSNASSFYEKDSDSSSEIESLKDNMMVARKLREDAVAFQRSARPNTNIAYRTWKETAIGKLKRANLYYNSKRKALAAACPGGVLPSELEAQFPEIL</sequence>
<dbReference type="EMBL" id="LFZO01000084">
    <property type="protein sequence ID" value="KXT14373.1"/>
    <property type="molecule type" value="Genomic_DNA"/>
</dbReference>
<feature type="compositionally biased region" description="Low complexity" evidence="1">
    <location>
        <begin position="342"/>
        <end position="361"/>
    </location>
</feature>
<feature type="compositionally biased region" description="Low complexity" evidence="1">
    <location>
        <begin position="686"/>
        <end position="695"/>
    </location>
</feature>
<feature type="region of interest" description="Disordered" evidence="1">
    <location>
        <begin position="304"/>
        <end position="365"/>
    </location>
</feature>